<dbReference type="Proteomes" id="UP000616151">
    <property type="component" value="Unassembled WGS sequence"/>
</dbReference>
<sequence>MSELGAFVAPTNFDIQIFEARAQAHANLNEWRSVIANADQAVAAGSRAPWLYQIRADARYELGDQQGAIADATLALAGQPTNSNALVTRAFALLVSDRPETAIADIELLVQTAPDRAYALEVRSYFHLTWGRLDAALADARQSAALAPTSPDSAVALGRMLAERGDGAAALAQCNRALGLAETALTWRCRALAYLILGQHGPAAADIKRSLALNNASSNSQIAMGRIELAQGNARGAIERFNEALSLETYDSSGVFMFRGDAARALGNLDQARLDYLEAKKRDLGRYRSELAERLTALPAQ</sequence>
<gene>
    <name evidence="1" type="ORF">JHL16_11350</name>
</gene>
<dbReference type="EMBL" id="JAENHL010000006">
    <property type="protein sequence ID" value="MBK1866952.1"/>
    <property type="molecule type" value="Genomic_DNA"/>
</dbReference>
<name>A0ACC5R2R9_9HYPH</name>
<reference evidence="1" key="1">
    <citation type="submission" date="2021-01" db="EMBL/GenBank/DDBJ databases">
        <authorList>
            <person name="Sun Q."/>
        </authorList>
    </citation>
    <scope>NUCLEOTIDE SEQUENCE</scope>
    <source>
        <strain evidence="1">YIM B02566</strain>
    </source>
</reference>
<proteinExistence type="predicted"/>
<protein>
    <submittedName>
        <fullName evidence="1">Tetratricopeptide repeat protein</fullName>
    </submittedName>
</protein>
<evidence type="ECO:0000313" key="1">
    <source>
        <dbReference type="EMBL" id="MBK1866952.1"/>
    </source>
</evidence>
<organism evidence="1 2">
    <name type="scientific">Taklimakanibacter albus</name>
    <dbReference type="NCBI Taxonomy" id="2800327"/>
    <lineage>
        <taxon>Bacteria</taxon>
        <taxon>Pseudomonadati</taxon>
        <taxon>Pseudomonadota</taxon>
        <taxon>Alphaproteobacteria</taxon>
        <taxon>Hyphomicrobiales</taxon>
        <taxon>Aestuariivirgaceae</taxon>
        <taxon>Taklimakanibacter</taxon>
    </lineage>
</organism>
<accession>A0ACC5R2R9</accession>
<keyword evidence="2" id="KW-1185">Reference proteome</keyword>
<evidence type="ECO:0000313" key="2">
    <source>
        <dbReference type="Proteomes" id="UP000616151"/>
    </source>
</evidence>
<comment type="caution">
    <text evidence="1">The sequence shown here is derived from an EMBL/GenBank/DDBJ whole genome shotgun (WGS) entry which is preliminary data.</text>
</comment>